<evidence type="ECO:0000313" key="2">
    <source>
        <dbReference type="EMBL" id="QDG70187.1"/>
    </source>
</evidence>
<dbReference type="EMBL" id="CP041185">
    <property type="protein sequence ID" value="QDG70187.1"/>
    <property type="molecule type" value="Genomic_DNA"/>
</dbReference>
<dbReference type="KEGG" id="jas:FJQ89_06970"/>
<organism evidence="2 3">
    <name type="scientific">Janthinobacterium tructae</name>
    <dbReference type="NCBI Taxonomy" id="2590869"/>
    <lineage>
        <taxon>Bacteria</taxon>
        <taxon>Pseudomonadati</taxon>
        <taxon>Pseudomonadota</taxon>
        <taxon>Betaproteobacteria</taxon>
        <taxon>Burkholderiales</taxon>
        <taxon>Oxalobacteraceae</taxon>
        <taxon>Janthinobacterium</taxon>
    </lineage>
</organism>
<feature type="domain" description="Zorya protein ZorC EH" evidence="1">
    <location>
        <begin position="31"/>
        <end position="454"/>
    </location>
</feature>
<accession>A0A4Y6RCJ5</accession>
<proteinExistence type="predicted"/>
<dbReference type="InterPro" id="IPR028943">
    <property type="entry name" value="ZorC_EH_Signature_dom"/>
</dbReference>
<gene>
    <name evidence="2" type="ORF">FJQ89_06970</name>
</gene>
<keyword evidence="3" id="KW-1185">Reference proteome</keyword>
<dbReference type="Proteomes" id="UP000316665">
    <property type="component" value="Chromosome"/>
</dbReference>
<sequence>MCAYMNALAHLANLLAAGTQEGTRPMAASPRIDAVLAELRSRASTGMRPRISDDQQLEAVRRFWQTQQISSFRDTYLLSWGLCLPHRPDGDCVLDNRPRLERVLAGADDWMKKPTAYRRCYQGLVRSYFSYAPVVAEEMEVRYSNWRYLRDYLFERNDSIGKQVVVPDWVRTAIDNKHLFTSEPYAPYVDALLWGDSSILEELCERLHIGKASWFLKRLVMAQVKRATQMEDENYLSILPRLLNVLADNEVLRDAGLIRLLNRYVDIPALPLHAQLQDVSVNWWGNPWLPSNETRWGGVTSDARTMVSNWLKAAIIETFFTKLAEDGSADPRRMQFWKRYVNSIDSMEFALGSTARNSAEPDFVALRKKMHGLTCHLDTSGANNAFIMKMGNLVVVEFSGMGNALYGYDVRKGLPFDSKKVLRLPTDADNSLKQKARSVLWESHKDGVGTWSKWENNFETILRRHFGIEPQQAIPAPAKKVRRSPVTTPITEVSKPISPTVKRHYSLDGLKALGKHNGFEIQDNSALGGSLWARTDMANEDVTQTLTSWGFSHKPGKGWWK</sequence>
<evidence type="ECO:0000313" key="3">
    <source>
        <dbReference type="Proteomes" id="UP000316665"/>
    </source>
</evidence>
<dbReference type="OrthoDB" id="9046380at2"/>
<dbReference type="RefSeq" id="WP_141169619.1">
    <property type="nucleotide sequence ID" value="NZ_CP041185.1"/>
</dbReference>
<evidence type="ECO:0000259" key="1">
    <source>
        <dbReference type="Pfam" id="PF15611"/>
    </source>
</evidence>
<name>A0A4Y6RCJ5_9BURK</name>
<protein>
    <recommendedName>
        <fullName evidence="1">Zorya protein ZorC EH domain-containing protein</fullName>
    </recommendedName>
</protein>
<reference evidence="2 3" key="1">
    <citation type="submission" date="2019-06" db="EMBL/GenBank/DDBJ databases">
        <title>Complete genome sequence of Janthinobacterium sp. SNU WT3 isolated from diseased rainbow trout.</title>
        <authorList>
            <person name="Oh W.T."/>
            <person name="Park S.C."/>
        </authorList>
    </citation>
    <scope>NUCLEOTIDE SEQUENCE [LARGE SCALE GENOMIC DNA]</scope>
    <source>
        <strain evidence="2 3">SNU WT3</strain>
    </source>
</reference>
<dbReference type="Pfam" id="PF15611">
    <property type="entry name" value="EH_Signature"/>
    <property type="match status" value="1"/>
</dbReference>
<dbReference type="AlphaFoldDB" id="A0A4Y6RCJ5"/>